<gene>
    <name evidence="9" type="ORF">GP486_001707</name>
</gene>
<protein>
    <recommendedName>
        <fullName evidence="3 6">DNA replication complex GINS protein SLD5</fullName>
    </recommendedName>
</protein>
<dbReference type="InterPro" id="IPR008591">
    <property type="entry name" value="GINS_Sld5"/>
</dbReference>
<dbReference type="Gene3D" id="1.20.58.1030">
    <property type="match status" value="1"/>
</dbReference>
<dbReference type="Proteomes" id="UP000750711">
    <property type="component" value="Unassembled WGS sequence"/>
</dbReference>
<evidence type="ECO:0000256" key="5">
    <source>
        <dbReference type="ARBA" id="ARBA00023242"/>
    </source>
</evidence>
<dbReference type="Pfam" id="PF16922">
    <property type="entry name" value="SLD5_C"/>
    <property type="match status" value="1"/>
</dbReference>
<dbReference type="SUPFAM" id="SSF160059">
    <property type="entry name" value="PriA/YqbF domain"/>
    <property type="match status" value="1"/>
</dbReference>
<keyword evidence="5 6" id="KW-0539">Nucleus</keyword>
<keyword evidence="4 6" id="KW-0235">DNA replication</keyword>
<feature type="domain" description="GINS subunit" evidence="7">
    <location>
        <begin position="60"/>
        <end position="151"/>
    </location>
</feature>
<dbReference type="InterPro" id="IPR021151">
    <property type="entry name" value="GINS_A"/>
</dbReference>
<dbReference type="GO" id="GO:0000727">
    <property type="term" value="P:double-strand break repair via break-induced replication"/>
    <property type="evidence" value="ECO:0007669"/>
    <property type="project" value="TreeGrafter"/>
</dbReference>
<dbReference type="EMBL" id="JAGHQM010000162">
    <property type="protein sequence ID" value="KAH0564908.1"/>
    <property type="molecule type" value="Genomic_DNA"/>
</dbReference>
<comment type="similarity">
    <text evidence="2 6">Belongs to the GINS4/SLD5 family.</text>
</comment>
<evidence type="ECO:0000256" key="3">
    <source>
        <dbReference type="ARBA" id="ARBA00014804"/>
    </source>
</evidence>
<dbReference type="SUPFAM" id="SSF158573">
    <property type="entry name" value="GINS helical bundle-like"/>
    <property type="match status" value="1"/>
</dbReference>
<accession>A0A9P8LGI4</accession>
<evidence type="ECO:0000259" key="8">
    <source>
        <dbReference type="Pfam" id="PF16922"/>
    </source>
</evidence>
<dbReference type="InterPro" id="IPR036224">
    <property type="entry name" value="GINS_bundle-like_dom_sf"/>
</dbReference>
<evidence type="ECO:0000256" key="6">
    <source>
        <dbReference type="PIRNR" id="PIRNR007764"/>
    </source>
</evidence>
<dbReference type="GO" id="GO:0006261">
    <property type="term" value="P:DNA-templated DNA replication"/>
    <property type="evidence" value="ECO:0007669"/>
    <property type="project" value="InterPro"/>
</dbReference>
<dbReference type="Pfam" id="PF05916">
    <property type="entry name" value="Sld5"/>
    <property type="match status" value="1"/>
</dbReference>
<dbReference type="PANTHER" id="PTHR21206">
    <property type="entry name" value="SLD5 PROTEIN"/>
    <property type="match status" value="1"/>
</dbReference>
<dbReference type="CDD" id="cd21692">
    <property type="entry name" value="GINS_B_Sld5"/>
    <property type="match status" value="1"/>
</dbReference>
<dbReference type="Gene3D" id="3.40.5.60">
    <property type="match status" value="1"/>
</dbReference>
<evidence type="ECO:0000256" key="1">
    <source>
        <dbReference type="ARBA" id="ARBA00004123"/>
    </source>
</evidence>
<dbReference type="AlphaFoldDB" id="A0A9P8LGI4"/>
<evidence type="ECO:0000313" key="10">
    <source>
        <dbReference type="Proteomes" id="UP000750711"/>
    </source>
</evidence>
<comment type="subcellular location">
    <subcellularLocation>
        <location evidence="1 6">Nucleus</location>
    </subcellularLocation>
</comment>
<dbReference type="InterPro" id="IPR031633">
    <property type="entry name" value="SLD5_C"/>
</dbReference>
<reference evidence="9" key="1">
    <citation type="submission" date="2021-03" db="EMBL/GenBank/DDBJ databases">
        <title>Comparative genomics and phylogenomic investigation of the class Geoglossomycetes provide insights into ecological specialization and systematics.</title>
        <authorList>
            <person name="Melie T."/>
            <person name="Pirro S."/>
            <person name="Miller A.N."/>
            <person name="Quandt A."/>
        </authorList>
    </citation>
    <scope>NUCLEOTIDE SEQUENCE</scope>
    <source>
        <strain evidence="9">CAQ_001_2017</strain>
    </source>
</reference>
<evidence type="ECO:0000313" key="9">
    <source>
        <dbReference type="EMBL" id="KAH0564908.1"/>
    </source>
</evidence>
<dbReference type="CDD" id="cd11711">
    <property type="entry name" value="GINS_A_Sld5"/>
    <property type="match status" value="1"/>
</dbReference>
<dbReference type="PANTHER" id="PTHR21206:SF0">
    <property type="entry name" value="DNA REPLICATION COMPLEX GINS PROTEIN SLD5"/>
    <property type="match status" value="1"/>
</dbReference>
<organism evidence="9 10">
    <name type="scientific">Trichoglossum hirsutum</name>
    <dbReference type="NCBI Taxonomy" id="265104"/>
    <lineage>
        <taxon>Eukaryota</taxon>
        <taxon>Fungi</taxon>
        <taxon>Dikarya</taxon>
        <taxon>Ascomycota</taxon>
        <taxon>Pezizomycotina</taxon>
        <taxon>Geoglossomycetes</taxon>
        <taxon>Geoglossales</taxon>
        <taxon>Geoglossaceae</taxon>
        <taxon>Trichoglossum</taxon>
    </lineage>
</organism>
<proteinExistence type="inferred from homology"/>
<name>A0A9P8LGI4_9PEZI</name>
<sequence length="233" mass="26295">MDIDDILADVDGDSTPQETRDLQALTRAWVAERVSPEILAYPEALLDRTVERIRRQIELVETQTGNMDPRTNFRLVIIQTELERFKFLVRSFLRARIAKGRGMVLLIRAGIHIQIDKHALHILTTPTVRARLSAPELQYLTQHHALQHAHFLASFLQNFPAQLQRLDDTAGGISMIDSPDLDAAVFVRVLRDVEEPLVIAGTNASVVLKRGDVWVVRYSVVSELVAEGHVELI</sequence>
<evidence type="ECO:0000256" key="4">
    <source>
        <dbReference type="ARBA" id="ARBA00022705"/>
    </source>
</evidence>
<evidence type="ECO:0000256" key="2">
    <source>
        <dbReference type="ARBA" id="ARBA00008187"/>
    </source>
</evidence>
<dbReference type="GO" id="GO:0000811">
    <property type="term" value="C:GINS complex"/>
    <property type="evidence" value="ECO:0007669"/>
    <property type="project" value="UniProtKB-UniRule"/>
</dbReference>
<evidence type="ECO:0000259" key="7">
    <source>
        <dbReference type="Pfam" id="PF05916"/>
    </source>
</evidence>
<keyword evidence="10" id="KW-1185">Reference proteome</keyword>
<comment type="function">
    <text evidence="6">The GINS complex plays an essential role in the initiation of DNA replication.</text>
</comment>
<dbReference type="PIRSF" id="PIRSF007764">
    <property type="entry name" value="Sld5"/>
    <property type="match status" value="1"/>
</dbReference>
<dbReference type="InterPro" id="IPR038749">
    <property type="entry name" value="Sld5_GINS_A"/>
</dbReference>
<comment type="caution">
    <text evidence="9">The sequence shown here is derived from an EMBL/GenBank/DDBJ whole genome shotgun (WGS) entry which is preliminary data.</text>
</comment>
<feature type="domain" description="DNA replication complex GINS protein SLD5 C-terminal" evidence="8">
    <location>
        <begin position="179"/>
        <end position="233"/>
    </location>
</feature>